<dbReference type="InterPro" id="IPR036291">
    <property type="entry name" value="NAD(P)-bd_dom_sf"/>
</dbReference>
<evidence type="ECO:0000259" key="3">
    <source>
        <dbReference type="Pfam" id="PF22725"/>
    </source>
</evidence>
<sequence length="344" mass="37048">MSTLTAALVGTGGIANALHIPAHHGIEGSTLKWVCDLDENVAKKVAEQYGIPNWTGNLQAILADPEVDWVDVAVPNRFHESVTVQALEAGKHVLCQKPMADSAEAALRMVDAAKKAGRQLGIYMCFRGDPGLQLLRRLIREGAFGGIISLRGKMISAGGFNLKEGQWRMDDASGALDLLGIHMIDLFAWLHSEIEWVQAYTNTLHAPMKGDDVTTAIYGLSGGVTAVMETTYSSYIHGGTPLYILDVNGTAGSAQYILESGRMTIQLKDDFTEGNIAYQGGTISEFTFAHTLSGGGALPHVHQAFVDALRDGKRFDIDGMTGYRAIRVMDCTREAAAAARKVII</sequence>
<reference evidence="4 5" key="1">
    <citation type="submission" date="2019-02" db="EMBL/GenBank/DDBJ databases">
        <title>Paenibacillus sp. nov., isolated from surface-sterilized tissue of Thalictrum simplex L.</title>
        <authorList>
            <person name="Tuo L."/>
        </authorList>
    </citation>
    <scope>NUCLEOTIDE SEQUENCE [LARGE SCALE GENOMIC DNA]</scope>
    <source>
        <strain evidence="4 5">N2SHLJ1</strain>
    </source>
</reference>
<dbReference type="InterPro" id="IPR050463">
    <property type="entry name" value="Gfo/Idh/MocA_oxidrdct_glycsds"/>
</dbReference>
<accession>A0A4Q9DXT4</accession>
<comment type="caution">
    <text evidence="4">The sequence shown here is derived from an EMBL/GenBank/DDBJ whole genome shotgun (WGS) entry which is preliminary data.</text>
</comment>
<dbReference type="Gene3D" id="3.40.50.720">
    <property type="entry name" value="NAD(P)-binding Rossmann-like Domain"/>
    <property type="match status" value="1"/>
</dbReference>
<organism evidence="4 5">
    <name type="scientific">Paenibacillus thalictri</name>
    <dbReference type="NCBI Taxonomy" id="2527873"/>
    <lineage>
        <taxon>Bacteria</taxon>
        <taxon>Bacillati</taxon>
        <taxon>Bacillota</taxon>
        <taxon>Bacilli</taxon>
        <taxon>Bacillales</taxon>
        <taxon>Paenibacillaceae</taxon>
        <taxon>Paenibacillus</taxon>
    </lineage>
</organism>
<dbReference type="SUPFAM" id="SSF55347">
    <property type="entry name" value="Glyceraldehyde-3-phosphate dehydrogenase-like, C-terminal domain"/>
    <property type="match status" value="1"/>
</dbReference>
<dbReference type="RefSeq" id="WP_131011239.1">
    <property type="nucleotide sequence ID" value="NZ_SIRE01000001.1"/>
</dbReference>
<dbReference type="EMBL" id="SIRE01000001">
    <property type="protein sequence ID" value="TBL81954.1"/>
    <property type="molecule type" value="Genomic_DNA"/>
</dbReference>
<feature type="domain" description="GFO/IDH/MocA-like oxidoreductase" evidence="3">
    <location>
        <begin position="133"/>
        <end position="254"/>
    </location>
</feature>
<dbReference type="Pfam" id="PF01408">
    <property type="entry name" value="GFO_IDH_MocA"/>
    <property type="match status" value="1"/>
</dbReference>
<dbReference type="Gene3D" id="3.30.360.10">
    <property type="entry name" value="Dihydrodipicolinate Reductase, domain 2"/>
    <property type="match status" value="1"/>
</dbReference>
<name>A0A4Q9DXT4_9BACL</name>
<feature type="domain" description="Gfo/Idh/MocA-like oxidoreductase N-terminal" evidence="2">
    <location>
        <begin position="6"/>
        <end position="122"/>
    </location>
</feature>
<protein>
    <submittedName>
        <fullName evidence="4">Gfo/Idh/MocA family oxidoreductase</fullName>
    </submittedName>
</protein>
<dbReference type="InterPro" id="IPR055170">
    <property type="entry name" value="GFO_IDH_MocA-like_dom"/>
</dbReference>
<dbReference type="PANTHER" id="PTHR43818:SF11">
    <property type="entry name" value="BCDNA.GH03377"/>
    <property type="match status" value="1"/>
</dbReference>
<dbReference type="Proteomes" id="UP000293142">
    <property type="component" value="Unassembled WGS sequence"/>
</dbReference>
<dbReference type="Pfam" id="PF22725">
    <property type="entry name" value="GFO_IDH_MocA_C3"/>
    <property type="match status" value="1"/>
</dbReference>
<keyword evidence="5" id="KW-1185">Reference proteome</keyword>
<dbReference type="OrthoDB" id="9815825at2"/>
<gene>
    <name evidence="4" type="ORF">EYB31_00125</name>
</gene>
<evidence type="ECO:0000259" key="2">
    <source>
        <dbReference type="Pfam" id="PF01408"/>
    </source>
</evidence>
<dbReference type="AlphaFoldDB" id="A0A4Q9DXT4"/>
<dbReference type="SUPFAM" id="SSF51735">
    <property type="entry name" value="NAD(P)-binding Rossmann-fold domains"/>
    <property type="match status" value="1"/>
</dbReference>
<evidence type="ECO:0000313" key="4">
    <source>
        <dbReference type="EMBL" id="TBL81954.1"/>
    </source>
</evidence>
<dbReference type="GO" id="GO:0016491">
    <property type="term" value="F:oxidoreductase activity"/>
    <property type="evidence" value="ECO:0007669"/>
    <property type="project" value="UniProtKB-KW"/>
</dbReference>
<dbReference type="InterPro" id="IPR000683">
    <property type="entry name" value="Gfo/Idh/MocA-like_OxRdtase_N"/>
</dbReference>
<dbReference type="PANTHER" id="PTHR43818">
    <property type="entry name" value="BCDNA.GH03377"/>
    <property type="match status" value="1"/>
</dbReference>
<dbReference type="GO" id="GO:0000166">
    <property type="term" value="F:nucleotide binding"/>
    <property type="evidence" value="ECO:0007669"/>
    <property type="project" value="InterPro"/>
</dbReference>
<proteinExistence type="predicted"/>
<evidence type="ECO:0000256" key="1">
    <source>
        <dbReference type="ARBA" id="ARBA00023002"/>
    </source>
</evidence>
<evidence type="ECO:0000313" key="5">
    <source>
        <dbReference type="Proteomes" id="UP000293142"/>
    </source>
</evidence>
<keyword evidence="1" id="KW-0560">Oxidoreductase</keyword>